<dbReference type="InterPro" id="IPR008881">
    <property type="entry name" value="Trigger_fac_ribosome-bd_bac"/>
</dbReference>
<dbReference type="Gene3D" id="3.10.50.40">
    <property type="match status" value="1"/>
</dbReference>
<feature type="domain" description="PPIase FKBP-type" evidence="15">
    <location>
        <begin position="164"/>
        <end position="244"/>
    </location>
</feature>
<comment type="catalytic activity">
    <reaction evidence="1 12 13">
        <text>[protein]-peptidylproline (omega=180) = [protein]-peptidylproline (omega=0)</text>
        <dbReference type="Rhea" id="RHEA:16237"/>
        <dbReference type="Rhea" id="RHEA-COMP:10747"/>
        <dbReference type="Rhea" id="RHEA-COMP:10748"/>
        <dbReference type="ChEBI" id="CHEBI:83833"/>
        <dbReference type="ChEBI" id="CHEBI:83834"/>
        <dbReference type="EC" id="5.2.1.8"/>
    </reaction>
</comment>
<dbReference type="PANTHER" id="PTHR30560:SF3">
    <property type="entry name" value="TRIGGER FACTOR-LIKE PROTEIN TIG, CHLOROPLASTIC"/>
    <property type="match status" value="1"/>
</dbReference>
<dbReference type="Proteomes" id="UP000824002">
    <property type="component" value="Unassembled WGS sequence"/>
</dbReference>
<gene>
    <name evidence="12" type="primary">tig</name>
    <name evidence="16" type="ORF">IAB51_09105</name>
</gene>
<dbReference type="InterPro" id="IPR001179">
    <property type="entry name" value="PPIase_FKBP_dom"/>
</dbReference>
<evidence type="ECO:0000256" key="10">
    <source>
        <dbReference type="ARBA" id="ARBA00024849"/>
    </source>
</evidence>
<dbReference type="FunFam" id="3.10.50.40:FF:000001">
    <property type="entry name" value="Trigger factor"/>
    <property type="match status" value="1"/>
</dbReference>
<dbReference type="EMBL" id="DVJP01000059">
    <property type="protein sequence ID" value="HIS76950.1"/>
    <property type="molecule type" value="Genomic_DNA"/>
</dbReference>
<accession>A0A9D1FPE6</accession>
<keyword evidence="5 12" id="KW-0132">Cell division</keyword>
<evidence type="ECO:0000256" key="14">
    <source>
        <dbReference type="RuleBase" id="RU003914"/>
    </source>
</evidence>
<protein>
    <recommendedName>
        <fullName evidence="4 12">Trigger factor</fullName>
        <shortName evidence="12">TF</shortName>
        <ecNumber evidence="3 12">5.2.1.8</ecNumber>
    </recommendedName>
    <alternativeName>
        <fullName evidence="11 12">PPIase</fullName>
    </alternativeName>
</protein>
<dbReference type="HAMAP" id="MF_00303">
    <property type="entry name" value="Trigger_factor_Tig"/>
    <property type="match status" value="1"/>
</dbReference>
<evidence type="ECO:0000256" key="7">
    <source>
        <dbReference type="ARBA" id="ARBA00023186"/>
    </source>
</evidence>
<dbReference type="PROSITE" id="PS50059">
    <property type="entry name" value="FKBP_PPIASE"/>
    <property type="match status" value="1"/>
</dbReference>
<evidence type="ECO:0000256" key="11">
    <source>
        <dbReference type="ARBA" id="ARBA00029986"/>
    </source>
</evidence>
<sequence>MSLVSKTNTATNKYELEIKVSAEDFEKACQKVYLRRVKKIEIPGFRKGKAPRKTIEKLYGEGFFYEEAVNDIYPTAIQEAVTESGLEIVCPPEVDVADISKENGVTFKAICTVKPEVTVKDYKGIKAAKDVKAVTDEDVNAEIDRMRDRNSRTITVEDRPAANGDTVVIDFEGFVDGVAFDGGKAEKFSLTLGSGQFIPGFEDQVVGHNTGDEFDVNVTFPEEYHAENLKGKPAVFKIKLHEITAKELPEADDEFAKDASEFDTLDELKADIRKKLEDANERTASTEFENKLIDTVIENMEGEIPTEMYEVRIDEMIRDFEYRLQSQGMSLDLYLQYTGMNRNSFRKTFEAQAQRQVKIRLALEKIVELENIVPTEEEVEQEYTRLAEGYKMDVERLKGLIPAADVTKDVAVNKASDMIRDSAVAGE</sequence>
<proteinExistence type="inferred from homology"/>
<keyword evidence="12" id="KW-0963">Cytoplasm</keyword>
<evidence type="ECO:0000256" key="4">
    <source>
        <dbReference type="ARBA" id="ARBA00016902"/>
    </source>
</evidence>
<dbReference type="InterPro" id="IPR037041">
    <property type="entry name" value="Trigger_fac_C_sf"/>
</dbReference>
<dbReference type="GO" id="GO:0051301">
    <property type="term" value="P:cell division"/>
    <property type="evidence" value="ECO:0007669"/>
    <property type="project" value="UniProtKB-KW"/>
</dbReference>
<dbReference type="InterPro" id="IPR027304">
    <property type="entry name" value="Trigger_fact/SurA_dom_sf"/>
</dbReference>
<evidence type="ECO:0000256" key="8">
    <source>
        <dbReference type="ARBA" id="ARBA00023235"/>
    </source>
</evidence>
<evidence type="ECO:0000313" key="16">
    <source>
        <dbReference type="EMBL" id="HIS76950.1"/>
    </source>
</evidence>
<reference evidence="16" key="2">
    <citation type="journal article" date="2021" name="PeerJ">
        <title>Extensive microbial diversity within the chicken gut microbiome revealed by metagenomics and culture.</title>
        <authorList>
            <person name="Gilroy R."/>
            <person name="Ravi A."/>
            <person name="Getino M."/>
            <person name="Pursley I."/>
            <person name="Horton D.L."/>
            <person name="Alikhan N.F."/>
            <person name="Baker D."/>
            <person name="Gharbi K."/>
            <person name="Hall N."/>
            <person name="Watson M."/>
            <person name="Adriaenssens E.M."/>
            <person name="Foster-Nyarko E."/>
            <person name="Jarju S."/>
            <person name="Secka A."/>
            <person name="Antonio M."/>
            <person name="Oren A."/>
            <person name="Chaudhuri R.R."/>
            <person name="La Ragione R."/>
            <person name="Hildebrand F."/>
            <person name="Pallen M.J."/>
        </authorList>
    </citation>
    <scope>NUCLEOTIDE SEQUENCE</scope>
    <source>
        <strain evidence="16">CHK199-13235</strain>
    </source>
</reference>
<dbReference type="PIRSF" id="PIRSF003095">
    <property type="entry name" value="Trigger_factor"/>
    <property type="match status" value="1"/>
</dbReference>
<dbReference type="SUPFAM" id="SSF102735">
    <property type="entry name" value="Trigger factor ribosome-binding domain"/>
    <property type="match status" value="1"/>
</dbReference>
<evidence type="ECO:0000256" key="3">
    <source>
        <dbReference type="ARBA" id="ARBA00013194"/>
    </source>
</evidence>
<evidence type="ECO:0000256" key="2">
    <source>
        <dbReference type="ARBA" id="ARBA00005464"/>
    </source>
</evidence>
<evidence type="ECO:0000313" key="17">
    <source>
        <dbReference type="Proteomes" id="UP000824002"/>
    </source>
</evidence>
<dbReference type="Pfam" id="PF00254">
    <property type="entry name" value="FKBP_C"/>
    <property type="match status" value="1"/>
</dbReference>
<dbReference type="Gene3D" id="1.10.3120.10">
    <property type="entry name" value="Trigger factor, C-terminal domain"/>
    <property type="match status" value="1"/>
</dbReference>
<dbReference type="GO" id="GO:0043022">
    <property type="term" value="F:ribosome binding"/>
    <property type="evidence" value="ECO:0007669"/>
    <property type="project" value="TreeGrafter"/>
</dbReference>
<evidence type="ECO:0000256" key="12">
    <source>
        <dbReference type="HAMAP-Rule" id="MF_00303"/>
    </source>
</evidence>
<comment type="similarity">
    <text evidence="2 12 14">Belongs to the FKBP-type PPIase family. Tig subfamily.</text>
</comment>
<dbReference type="GO" id="GO:0005737">
    <property type="term" value="C:cytoplasm"/>
    <property type="evidence" value="ECO:0007669"/>
    <property type="project" value="UniProtKB-SubCell"/>
</dbReference>
<reference evidence="16" key="1">
    <citation type="submission" date="2020-10" db="EMBL/GenBank/DDBJ databases">
        <authorList>
            <person name="Gilroy R."/>
        </authorList>
    </citation>
    <scope>NUCLEOTIDE SEQUENCE</scope>
    <source>
        <strain evidence="16">CHK199-13235</strain>
    </source>
</reference>
<dbReference type="GO" id="GO:0051083">
    <property type="term" value="P:'de novo' cotranslational protein folding"/>
    <property type="evidence" value="ECO:0007669"/>
    <property type="project" value="TreeGrafter"/>
</dbReference>
<dbReference type="NCBIfam" id="TIGR00115">
    <property type="entry name" value="tig"/>
    <property type="match status" value="1"/>
</dbReference>
<keyword evidence="7 12" id="KW-0143">Chaperone</keyword>
<dbReference type="InterPro" id="IPR036611">
    <property type="entry name" value="Trigger_fac_ribosome-bd_sf"/>
</dbReference>
<keyword evidence="6 12" id="KW-0697">Rotamase</keyword>
<comment type="caution">
    <text evidence="16">The sequence shown here is derived from an EMBL/GenBank/DDBJ whole genome shotgun (WGS) entry which is preliminary data.</text>
</comment>
<dbReference type="SUPFAM" id="SSF54534">
    <property type="entry name" value="FKBP-like"/>
    <property type="match status" value="1"/>
</dbReference>
<dbReference type="GO" id="GO:0003755">
    <property type="term" value="F:peptidyl-prolyl cis-trans isomerase activity"/>
    <property type="evidence" value="ECO:0007669"/>
    <property type="project" value="UniProtKB-UniRule"/>
</dbReference>
<evidence type="ECO:0000256" key="6">
    <source>
        <dbReference type="ARBA" id="ARBA00023110"/>
    </source>
</evidence>
<dbReference type="EC" id="5.2.1.8" evidence="3 12"/>
<evidence type="ECO:0000259" key="15">
    <source>
        <dbReference type="PROSITE" id="PS50059"/>
    </source>
</evidence>
<dbReference type="InterPro" id="IPR046357">
    <property type="entry name" value="PPIase_dom_sf"/>
</dbReference>
<dbReference type="GO" id="GO:0043335">
    <property type="term" value="P:protein unfolding"/>
    <property type="evidence" value="ECO:0007669"/>
    <property type="project" value="TreeGrafter"/>
</dbReference>
<evidence type="ECO:0000256" key="13">
    <source>
        <dbReference type="PROSITE-ProRule" id="PRU00277"/>
    </source>
</evidence>
<organism evidence="16 17">
    <name type="scientific">Candidatus Merdivicinus excrementipullorum</name>
    <dbReference type="NCBI Taxonomy" id="2840867"/>
    <lineage>
        <taxon>Bacteria</taxon>
        <taxon>Bacillati</taxon>
        <taxon>Bacillota</taxon>
        <taxon>Clostridia</taxon>
        <taxon>Eubacteriales</taxon>
        <taxon>Oscillospiraceae</taxon>
        <taxon>Oscillospiraceae incertae sedis</taxon>
        <taxon>Candidatus Merdivicinus</taxon>
    </lineage>
</organism>
<dbReference type="AlphaFoldDB" id="A0A9D1FPE6"/>
<dbReference type="Pfam" id="PF05698">
    <property type="entry name" value="Trigger_C"/>
    <property type="match status" value="1"/>
</dbReference>
<comment type="subcellular location">
    <subcellularLocation>
        <location evidence="12">Cytoplasm</location>
    </subcellularLocation>
    <text evidence="12">About half TF is bound to the ribosome near the polypeptide exit tunnel while the other half is free in the cytoplasm.</text>
</comment>
<keyword evidence="8 12" id="KW-0413">Isomerase</keyword>
<evidence type="ECO:0000256" key="9">
    <source>
        <dbReference type="ARBA" id="ARBA00023306"/>
    </source>
</evidence>
<dbReference type="GO" id="GO:0015031">
    <property type="term" value="P:protein transport"/>
    <property type="evidence" value="ECO:0007669"/>
    <property type="project" value="UniProtKB-UniRule"/>
</dbReference>
<dbReference type="Gene3D" id="3.30.70.1050">
    <property type="entry name" value="Trigger factor ribosome-binding domain"/>
    <property type="match status" value="1"/>
</dbReference>
<dbReference type="SUPFAM" id="SSF109998">
    <property type="entry name" value="Triger factor/SurA peptide-binding domain-like"/>
    <property type="match status" value="1"/>
</dbReference>
<evidence type="ECO:0000256" key="1">
    <source>
        <dbReference type="ARBA" id="ARBA00000971"/>
    </source>
</evidence>
<dbReference type="GO" id="GO:0044183">
    <property type="term" value="F:protein folding chaperone"/>
    <property type="evidence" value="ECO:0007669"/>
    <property type="project" value="TreeGrafter"/>
</dbReference>
<name>A0A9D1FPE6_9FIRM</name>
<evidence type="ECO:0000256" key="5">
    <source>
        <dbReference type="ARBA" id="ARBA00022618"/>
    </source>
</evidence>
<comment type="function">
    <text evidence="10 12">Involved in protein export. Acts as a chaperone by maintaining the newly synthesized protein in an open conformation. Functions as a peptidyl-prolyl cis-trans isomerase.</text>
</comment>
<dbReference type="Pfam" id="PF05697">
    <property type="entry name" value="Trigger_N"/>
    <property type="match status" value="1"/>
</dbReference>
<keyword evidence="9 12" id="KW-0131">Cell cycle</keyword>
<dbReference type="InterPro" id="IPR008880">
    <property type="entry name" value="Trigger_fac_C"/>
</dbReference>
<dbReference type="InterPro" id="IPR005215">
    <property type="entry name" value="Trig_fac"/>
</dbReference>
<dbReference type="PANTHER" id="PTHR30560">
    <property type="entry name" value="TRIGGER FACTOR CHAPERONE AND PEPTIDYL-PROLYL CIS/TRANS ISOMERASE"/>
    <property type="match status" value="1"/>
</dbReference>
<comment type="domain">
    <text evidence="12">Consists of 3 domains; the N-terminus binds the ribosome, the middle domain has PPIase activity, while the C-terminus has intrinsic chaperone activity on its own.</text>
</comment>